<evidence type="ECO:0000256" key="2">
    <source>
        <dbReference type="SAM" id="Phobius"/>
    </source>
</evidence>
<evidence type="ECO:0000313" key="3">
    <source>
        <dbReference type="EMBL" id="MBM6700151.1"/>
    </source>
</evidence>
<reference evidence="3" key="1">
    <citation type="submission" date="2020-08" db="EMBL/GenBank/DDBJ databases">
        <authorList>
            <person name="Cejkova D."/>
            <person name="Kubasova T."/>
            <person name="Jahodarova E."/>
            <person name="Rychlik I."/>
        </authorList>
    </citation>
    <scope>NUCLEOTIDE SEQUENCE</scope>
    <source>
        <strain evidence="3">An836</strain>
    </source>
</reference>
<organism evidence="3 4">
    <name type="scientific">Bifidobacterium pullorum subsp. saeculare</name>
    <dbReference type="NCBI Taxonomy" id="78257"/>
    <lineage>
        <taxon>Bacteria</taxon>
        <taxon>Bacillati</taxon>
        <taxon>Actinomycetota</taxon>
        <taxon>Actinomycetes</taxon>
        <taxon>Bifidobacteriales</taxon>
        <taxon>Bifidobacteriaceae</taxon>
        <taxon>Bifidobacterium</taxon>
    </lineage>
</organism>
<feature type="transmembrane region" description="Helical" evidence="2">
    <location>
        <begin position="124"/>
        <end position="154"/>
    </location>
</feature>
<evidence type="ECO:0000313" key="4">
    <source>
        <dbReference type="Proteomes" id="UP000718821"/>
    </source>
</evidence>
<reference evidence="3" key="2">
    <citation type="journal article" date="2021" name="Sci. Rep.">
        <title>The distribution of antibiotic resistance genes in chicken gut microbiota commensals.</title>
        <authorList>
            <person name="Juricova H."/>
            <person name="Matiasovicova J."/>
            <person name="Kubasova T."/>
            <person name="Cejkova D."/>
            <person name="Rychlik I."/>
        </authorList>
    </citation>
    <scope>NUCLEOTIDE SEQUENCE</scope>
    <source>
        <strain evidence="3">An836</strain>
    </source>
</reference>
<accession>A0A938WYF4</accession>
<dbReference type="RefSeq" id="WP_204469470.1">
    <property type="nucleotide sequence ID" value="NZ_JACLYU010000016.1"/>
</dbReference>
<dbReference type="Proteomes" id="UP000718821">
    <property type="component" value="Unassembled WGS sequence"/>
</dbReference>
<feature type="compositionally biased region" description="Basic and acidic residues" evidence="1">
    <location>
        <begin position="20"/>
        <end position="38"/>
    </location>
</feature>
<dbReference type="EMBL" id="JACLYU010000016">
    <property type="protein sequence ID" value="MBM6700151.1"/>
    <property type="molecule type" value="Genomic_DNA"/>
</dbReference>
<evidence type="ECO:0000256" key="1">
    <source>
        <dbReference type="SAM" id="MobiDB-lite"/>
    </source>
</evidence>
<keyword evidence="2" id="KW-0472">Membrane</keyword>
<feature type="transmembrane region" description="Helical" evidence="2">
    <location>
        <begin position="174"/>
        <end position="196"/>
    </location>
</feature>
<feature type="compositionally biased region" description="Basic and acidic residues" evidence="1">
    <location>
        <begin position="45"/>
        <end position="82"/>
    </location>
</feature>
<gene>
    <name evidence="3" type="ORF">H7U32_07550</name>
</gene>
<feature type="region of interest" description="Disordered" evidence="1">
    <location>
        <begin position="18"/>
        <end position="116"/>
    </location>
</feature>
<keyword evidence="2" id="KW-1133">Transmembrane helix</keyword>
<keyword evidence="4" id="KW-1185">Reference proteome</keyword>
<dbReference type="AlphaFoldDB" id="A0A938WYF4"/>
<protein>
    <submittedName>
        <fullName evidence="3">Uncharacterized protein</fullName>
    </submittedName>
</protein>
<proteinExistence type="predicted"/>
<keyword evidence="2" id="KW-0812">Transmembrane</keyword>
<name>A0A938WYF4_9BIFI</name>
<comment type="caution">
    <text evidence="3">The sequence shown here is derived from an EMBL/GenBank/DDBJ whole genome shotgun (WGS) entry which is preliminary data.</text>
</comment>
<sequence>MGWFRRLKHDNGYVSPFDVDETKPYIDPGKVLERETKAKNRRRQRDAARQAHQDVAKQRIRQEAKHRRYDDSAAGRRTERAPGRGADVGSARAAVPGPAPTQRRQPADRPSSGGTGHGLSNGRLAVAVVCLVAAVFVGFGSSFLVGIIPLLLAWAFLPRKAGATGGPSRRTRVIVALVTTALIVIVVAASGVTAAVNRLSDGTGRSVSLAERHVTEGTVPRVRERTGTFRLGQRPDAGRVSV</sequence>